<organism evidence="1 2">
    <name type="scientific">Neolentinus lepideus HHB14362 ss-1</name>
    <dbReference type="NCBI Taxonomy" id="1314782"/>
    <lineage>
        <taxon>Eukaryota</taxon>
        <taxon>Fungi</taxon>
        <taxon>Dikarya</taxon>
        <taxon>Basidiomycota</taxon>
        <taxon>Agaricomycotina</taxon>
        <taxon>Agaricomycetes</taxon>
        <taxon>Gloeophyllales</taxon>
        <taxon>Gloeophyllaceae</taxon>
        <taxon>Neolentinus</taxon>
    </lineage>
</organism>
<name>A0A165RRZ0_9AGAM</name>
<dbReference type="EMBL" id="KV425579">
    <property type="protein sequence ID" value="KZT24189.1"/>
    <property type="molecule type" value="Genomic_DNA"/>
</dbReference>
<proteinExistence type="predicted"/>
<keyword evidence="2" id="KW-1185">Reference proteome</keyword>
<gene>
    <name evidence="1" type="ORF">NEOLEDRAFT_445296</name>
</gene>
<protein>
    <submittedName>
        <fullName evidence="1">Uncharacterized protein</fullName>
    </submittedName>
</protein>
<evidence type="ECO:0000313" key="2">
    <source>
        <dbReference type="Proteomes" id="UP000076761"/>
    </source>
</evidence>
<dbReference type="InParanoid" id="A0A165RRZ0"/>
<sequence>MILPWALPWTSKVQISLNCLVRSWQAGLKVPKTFPLQGESGFTDIVRYIGRLSSFDLSSSCGHNSHLDTYIWLLDVLLTVTVQ</sequence>
<accession>A0A165RRZ0</accession>
<evidence type="ECO:0000313" key="1">
    <source>
        <dbReference type="EMBL" id="KZT24189.1"/>
    </source>
</evidence>
<dbReference type="AlphaFoldDB" id="A0A165RRZ0"/>
<reference evidence="1 2" key="1">
    <citation type="journal article" date="2016" name="Mol. Biol. Evol.">
        <title>Comparative Genomics of Early-Diverging Mushroom-Forming Fungi Provides Insights into the Origins of Lignocellulose Decay Capabilities.</title>
        <authorList>
            <person name="Nagy L.G."/>
            <person name="Riley R."/>
            <person name="Tritt A."/>
            <person name="Adam C."/>
            <person name="Daum C."/>
            <person name="Floudas D."/>
            <person name="Sun H."/>
            <person name="Yadav J.S."/>
            <person name="Pangilinan J."/>
            <person name="Larsson K.H."/>
            <person name="Matsuura K."/>
            <person name="Barry K."/>
            <person name="Labutti K."/>
            <person name="Kuo R."/>
            <person name="Ohm R.A."/>
            <person name="Bhattacharya S.S."/>
            <person name="Shirouzu T."/>
            <person name="Yoshinaga Y."/>
            <person name="Martin F.M."/>
            <person name="Grigoriev I.V."/>
            <person name="Hibbett D.S."/>
        </authorList>
    </citation>
    <scope>NUCLEOTIDE SEQUENCE [LARGE SCALE GENOMIC DNA]</scope>
    <source>
        <strain evidence="1 2">HHB14362 ss-1</strain>
    </source>
</reference>
<dbReference type="Proteomes" id="UP000076761">
    <property type="component" value="Unassembled WGS sequence"/>
</dbReference>